<organism evidence="3 4">
    <name type="scientific">Acinetobacter courvalinii</name>
    <dbReference type="NCBI Taxonomy" id="280147"/>
    <lineage>
        <taxon>Bacteria</taxon>
        <taxon>Pseudomonadati</taxon>
        <taxon>Pseudomonadota</taxon>
        <taxon>Gammaproteobacteria</taxon>
        <taxon>Moraxellales</taxon>
        <taxon>Moraxellaceae</taxon>
        <taxon>Acinetobacter</taxon>
    </lineage>
</organism>
<dbReference type="InterPro" id="IPR053147">
    <property type="entry name" value="Hsp_HslJ-like"/>
</dbReference>
<accession>A0AA42IA99</accession>
<proteinExistence type="predicted"/>
<comment type="caution">
    <text evidence="3">The sequence shown here is derived from an EMBL/GenBank/DDBJ whole genome shotgun (WGS) entry which is preliminary data.</text>
</comment>
<feature type="chain" id="PRO_5041281358" evidence="1">
    <location>
        <begin position="32"/>
        <end position="175"/>
    </location>
</feature>
<dbReference type="RefSeq" id="WP_262766090.1">
    <property type="nucleotide sequence ID" value="NZ_DALZEX010000004.1"/>
</dbReference>
<dbReference type="Gene3D" id="2.40.128.270">
    <property type="match status" value="1"/>
</dbReference>
<evidence type="ECO:0000259" key="2">
    <source>
        <dbReference type="Pfam" id="PF03724"/>
    </source>
</evidence>
<dbReference type="InterPro" id="IPR038670">
    <property type="entry name" value="HslJ-like_sf"/>
</dbReference>
<gene>
    <name evidence="3" type="ORF">N7644_17165</name>
</gene>
<evidence type="ECO:0000313" key="3">
    <source>
        <dbReference type="EMBL" id="MDH0565399.1"/>
    </source>
</evidence>
<dbReference type="PANTHER" id="PTHR35535">
    <property type="entry name" value="HEAT SHOCK PROTEIN HSLJ"/>
    <property type="match status" value="1"/>
</dbReference>
<feature type="domain" description="DUF306" evidence="2">
    <location>
        <begin position="65"/>
        <end position="170"/>
    </location>
</feature>
<dbReference type="AlphaFoldDB" id="A0AA42IA99"/>
<evidence type="ECO:0000313" key="4">
    <source>
        <dbReference type="Proteomes" id="UP001159329"/>
    </source>
</evidence>
<feature type="signal peptide" evidence="1">
    <location>
        <begin position="1"/>
        <end position="31"/>
    </location>
</feature>
<keyword evidence="1" id="KW-0732">Signal</keyword>
<dbReference type="EMBL" id="JAOEEO010000008">
    <property type="protein sequence ID" value="MDH0565399.1"/>
    <property type="molecule type" value="Genomic_DNA"/>
</dbReference>
<dbReference type="Proteomes" id="UP001159329">
    <property type="component" value="Unassembled WGS sequence"/>
</dbReference>
<evidence type="ECO:0000256" key="1">
    <source>
        <dbReference type="SAM" id="SignalP"/>
    </source>
</evidence>
<dbReference type="Pfam" id="PF03724">
    <property type="entry name" value="META"/>
    <property type="match status" value="1"/>
</dbReference>
<reference evidence="3" key="1">
    <citation type="submission" date="2022-09" db="EMBL/GenBank/DDBJ databases">
        <title>Intensive care unit water sources are persistently colonized with multi-drug resistant bacteria and are the site of extensive horizontal gene transfer of antibiotic resistance genes.</title>
        <authorList>
            <person name="Diorio-Toth L."/>
        </authorList>
    </citation>
    <scope>NUCLEOTIDE SEQUENCE</scope>
    <source>
        <strain evidence="3">GD04005</strain>
    </source>
</reference>
<dbReference type="PANTHER" id="PTHR35535:SF2">
    <property type="entry name" value="DUF306 DOMAIN-CONTAINING PROTEIN"/>
    <property type="match status" value="1"/>
</dbReference>
<dbReference type="InterPro" id="IPR005184">
    <property type="entry name" value="DUF306_Meta_HslJ"/>
</dbReference>
<name>A0AA42IA99_9GAMM</name>
<sequence>MSEQNTMKNPIFSLKAFFNKTLIFSAAVMLAACQSQPQPAQKHSLQPKRVTQPPAMQVRKSTDGVQDVDWQITTIQGKRALFFNQYPGFQLNSVSKMVSGHTGCNNIYGRYKYDFSQRKLDFDVMAQHQSCNRALAQEADLMDAIQRVERFQLDGANLYLLDAKGQRLIQAQRKK</sequence>
<protein>
    <submittedName>
        <fullName evidence="3">META domain-containing protein</fullName>
    </submittedName>
</protein>